<accession>A0ABQ4BLI5</accession>
<evidence type="ECO:0000313" key="1">
    <source>
        <dbReference type="EMBL" id="GIE71518.1"/>
    </source>
</evidence>
<protein>
    <submittedName>
        <fullName evidence="1">Uncharacterized protein</fullName>
    </submittedName>
</protein>
<reference evidence="1 2" key="1">
    <citation type="submission" date="2021-01" db="EMBL/GenBank/DDBJ databases">
        <title>Whole genome shotgun sequence of Actinoplanes palleronii NBRC 14916.</title>
        <authorList>
            <person name="Komaki H."/>
            <person name="Tamura T."/>
        </authorList>
    </citation>
    <scope>NUCLEOTIDE SEQUENCE [LARGE SCALE GENOMIC DNA]</scope>
    <source>
        <strain evidence="1 2">NBRC 14916</strain>
    </source>
</reference>
<gene>
    <name evidence="1" type="ORF">Apa02nite_076260</name>
</gene>
<evidence type="ECO:0000313" key="2">
    <source>
        <dbReference type="Proteomes" id="UP000624709"/>
    </source>
</evidence>
<keyword evidence="2" id="KW-1185">Reference proteome</keyword>
<comment type="caution">
    <text evidence="1">The sequence shown here is derived from an EMBL/GenBank/DDBJ whole genome shotgun (WGS) entry which is preliminary data.</text>
</comment>
<proteinExistence type="predicted"/>
<dbReference type="EMBL" id="BOMS01000128">
    <property type="protein sequence ID" value="GIE71518.1"/>
    <property type="molecule type" value="Genomic_DNA"/>
</dbReference>
<sequence>MGAPVERRGQALLSLTELLPSRLYRRLPLVHLLERGVHSRSDLGDTGHSFGLLYVCSLAVPDYRPVPAALSSTARNWQTAEIKAHNQSDYRF</sequence>
<name>A0ABQ4BLI5_9ACTN</name>
<dbReference type="Proteomes" id="UP000624709">
    <property type="component" value="Unassembled WGS sequence"/>
</dbReference>
<organism evidence="1 2">
    <name type="scientific">Actinoplanes palleronii</name>
    <dbReference type="NCBI Taxonomy" id="113570"/>
    <lineage>
        <taxon>Bacteria</taxon>
        <taxon>Bacillati</taxon>
        <taxon>Actinomycetota</taxon>
        <taxon>Actinomycetes</taxon>
        <taxon>Micromonosporales</taxon>
        <taxon>Micromonosporaceae</taxon>
        <taxon>Actinoplanes</taxon>
    </lineage>
</organism>